<reference evidence="1" key="2">
    <citation type="submission" date="2018-03" db="EMBL/GenBank/DDBJ databases">
        <title>The Triticum urartu genome reveals the dynamic nature of wheat genome evolution.</title>
        <authorList>
            <person name="Ling H."/>
            <person name="Ma B."/>
            <person name="Shi X."/>
            <person name="Liu H."/>
            <person name="Dong L."/>
            <person name="Sun H."/>
            <person name="Cao Y."/>
            <person name="Gao Q."/>
            <person name="Zheng S."/>
            <person name="Li Y."/>
            <person name="Yu Y."/>
            <person name="Du H."/>
            <person name="Qi M."/>
            <person name="Li Y."/>
            <person name="Yu H."/>
            <person name="Cui Y."/>
            <person name="Wang N."/>
            <person name="Chen C."/>
            <person name="Wu H."/>
            <person name="Zhao Y."/>
            <person name="Zhang J."/>
            <person name="Li Y."/>
            <person name="Zhou W."/>
            <person name="Zhang B."/>
            <person name="Hu W."/>
            <person name="Eijk M."/>
            <person name="Tang J."/>
            <person name="Witsenboer H."/>
            <person name="Zhao S."/>
            <person name="Li Z."/>
            <person name="Zhang A."/>
            <person name="Wang D."/>
            <person name="Liang C."/>
        </authorList>
    </citation>
    <scope>NUCLEOTIDE SEQUENCE [LARGE SCALE GENOMIC DNA]</scope>
    <source>
        <strain evidence="1">cv. G1812</strain>
    </source>
</reference>
<dbReference type="Proteomes" id="UP000015106">
    <property type="component" value="Chromosome 6"/>
</dbReference>
<proteinExistence type="predicted"/>
<dbReference type="Gramene" id="TuG1812G0600001970.01.T01">
    <property type="protein sequence ID" value="TuG1812G0600001970.01.T01"/>
    <property type="gene ID" value="TuG1812G0600001970.01"/>
</dbReference>
<reference evidence="1" key="3">
    <citation type="submission" date="2022-06" db="UniProtKB">
        <authorList>
            <consortium name="EnsemblPlants"/>
        </authorList>
    </citation>
    <scope>IDENTIFICATION</scope>
</reference>
<name>A0A8R7UU45_TRIUA</name>
<sequence length="120" mass="13424">MHHAFSMFTIWVDLRNGILQPLACIGMDCKPLWFSNSHFQLLMNHTQFSVFAFPNIPNATGNIQLCPSTPIAAANWPVYFSQRKVASTPKYGLHPAKNPSMHGLKAMNNLLKTCIISPLL</sequence>
<protein>
    <submittedName>
        <fullName evidence="1">Uncharacterized protein</fullName>
    </submittedName>
</protein>
<evidence type="ECO:0000313" key="1">
    <source>
        <dbReference type="EnsemblPlants" id="TuG1812G0600001970.01.T01"/>
    </source>
</evidence>
<dbReference type="EnsemblPlants" id="TuG1812G0600001970.01.T01">
    <property type="protein sequence ID" value="TuG1812G0600001970.01.T01"/>
    <property type="gene ID" value="TuG1812G0600001970.01"/>
</dbReference>
<evidence type="ECO:0000313" key="2">
    <source>
        <dbReference type="Proteomes" id="UP000015106"/>
    </source>
</evidence>
<dbReference type="AlphaFoldDB" id="A0A8R7UU45"/>
<organism evidence="1 2">
    <name type="scientific">Triticum urartu</name>
    <name type="common">Red wild einkorn</name>
    <name type="synonym">Crithodium urartu</name>
    <dbReference type="NCBI Taxonomy" id="4572"/>
    <lineage>
        <taxon>Eukaryota</taxon>
        <taxon>Viridiplantae</taxon>
        <taxon>Streptophyta</taxon>
        <taxon>Embryophyta</taxon>
        <taxon>Tracheophyta</taxon>
        <taxon>Spermatophyta</taxon>
        <taxon>Magnoliopsida</taxon>
        <taxon>Liliopsida</taxon>
        <taxon>Poales</taxon>
        <taxon>Poaceae</taxon>
        <taxon>BOP clade</taxon>
        <taxon>Pooideae</taxon>
        <taxon>Triticodae</taxon>
        <taxon>Triticeae</taxon>
        <taxon>Triticinae</taxon>
        <taxon>Triticum</taxon>
    </lineage>
</organism>
<reference evidence="2" key="1">
    <citation type="journal article" date="2013" name="Nature">
        <title>Draft genome of the wheat A-genome progenitor Triticum urartu.</title>
        <authorList>
            <person name="Ling H.Q."/>
            <person name="Zhao S."/>
            <person name="Liu D."/>
            <person name="Wang J."/>
            <person name="Sun H."/>
            <person name="Zhang C."/>
            <person name="Fan H."/>
            <person name="Li D."/>
            <person name="Dong L."/>
            <person name="Tao Y."/>
            <person name="Gao C."/>
            <person name="Wu H."/>
            <person name="Li Y."/>
            <person name="Cui Y."/>
            <person name="Guo X."/>
            <person name="Zheng S."/>
            <person name="Wang B."/>
            <person name="Yu K."/>
            <person name="Liang Q."/>
            <person name="Yang W."/>
            <person name="Lou X."/>
            <person name="Chen J."/>
            <person name="Feng M."/>
            <person name="Jian J."/>
            <person name="Zhang X."/>
            <person name="Luo G."/>
            <person name="Jiang Y."/>
            <person name="Liu J."/>
            <person name="Wang Z."/>
            <person name="Sha Y."/>
            <person name="Zhang B."/>
            <person name="Wu H."/>
            <person name="Tang D."/>
            <person name="Shen Q."/>
            <person name="Xue P."/>
            <person name="Zou S."/>
            <person name="Wang X."/>
            <person name="Liu X."/>
            <person name="Wang F."/>
            <person name="Yang Y."/>
            <person name="An X."/>
            <person name="Dong Z."/>
            <person name="Zhang K."/>
            <person name="Zhang X."/>
            <person name="Luo M.C."/>
            <person name="Dvorak J."/>
            <person name="Tong Y."/>
            <person name="Wang J."/>
            <person name="Yang H."/>
            <person name="Li Z."/>
            <person name="Wang D."/>
            <person name="Zhang A."/>
            <person name="Wang J."/>
        </authorList>
    </citation>
    <scope>NUCLEOTIDE SEQUENCE</scope>
    <source>
        <strain evidence="2">cv. G1812</strain>
    </source>
</reference>
<keyword evidence="2" id="KW-1185">Reference proteome</keyword>
<accession>A0A8R7UU45</accession>